<organism evidence="2 3">
    <name type="scientific">Fukomys damarensis</name>
    <name type="common">Damaraland mole rat</name>
    <name type="synonym">Cryptomys damarensis</name>
    <dbReference type="NCBI Taxonomy" id="885580"/>
    <lineage>
        <taxon>Eukaryota</taxon>
        <taxon>Metazoa</taxon>
        <taxon>Chordata</taxon>
        <taxon>Craniata</taxon>
        <taxon>Vertebrata</taxon>
        <taxon>Euteleostomi</taxon>
        <taxon>Mammalia</taxon>
        <taxon>Eutheria</taxon>
        <taxon>Euarchontoglires</taxon>
        <taxon>Glires</taxon>
        <taxon>Rodentia</taxon>
        <taxon>Hystricomorpha</taxon>
        <taxon>Bathyergidae</taxon>
        <taxon>Fukomys</taxon>
    </lineage>
</organism>
<protein>
    <submittedName>
        <fullName evidence="2">Uncharacterized protein</fullName>
    </submittedName>
</protein>
<keyword evidence="3" id="KW-1185">Reference proteome</keyword>
<dbReference type="Proteomes" id="UP000028990">
    <property type="component" value="Unassembled WGS sequence"/>
</dbReference>
<feature type="region of interest" description="Disordered" evidence="1">
    <location>
        <begin position="112"/>
        <end position="148"/>
    </location>
</feature>
<reference evidence="2 3" key="1">
    <citation type="submission" date="2013-11" db="EMBL/GenBank/DDBJ databases">
        <title>The Damaraland mole rat (Fukomys damarensis) genome and evolution of African mole rats.</title>
        <authorList>
            <person name="Gladyshev V.N."/>
            <person name="Fang X."/>
        </authorList>
    </citation>
    <scope>NUCLEOTIDE SEQUENCE [LARGE SCALE GENOMIC DNA]</scope>
    <source>
        <tissue evidence="2">Liver</tissue>
    </source>
</reference>
<evidence type="ECO:0000313" key="2">
    <source>
        <dbReference type="EMBL" id="KFO30444.1"/>
    </source>
</evidence>
<evidence type="ECO:0000256" key="1">
    <source>
        <dbReference type="SAM" id="MobiDB-lite"/>
    </source>
</evidence>
<name>A0A091DE65_FUKDA</name>
<gene>
    <name evidence="2" type="ORF">H920_08140</name>
</gene>
<dbReference type="EMBL" id="KN122430">
    <property type="protein sequence ID" value="KFO30444.1"/>
    <property type="molecule type" value="Genomic_DNA"/>
</dbReference>
<accession>A0A091DE65</accession>
<evidence type="ECO:0000313" key="3">
    <source>
        <dbReference type="Proteomes" id="UP000028990"/>
    </source>
</evidence>
<sequence length="179" mass="19265">MWRAFSIPNHQGCFHVSPPLLSSASGISRPHTSFAPSSCTSVPQTGTASLGFVSDLALRHRSCLSTSSCASDHQKVPNWCILCHKASIALHDHRENGPSQATPGLRYAAATRTWPARGSDSQDQSSRDHAANTGAHREPPKSVHPTSTTGSFLKYGVMDYGNARTMTSMARSVLCILYL</sequence>
<proteinExistence type="predicted"/>
<feature type="compositionally biased region" description="Basic and acidic residues" evidence="1">
    <location>
        <begin position="125"/>
        <end position="141"/>
    </location>
</feature>
<dbReference type="AlphaFoldDB" id="A0A091DE65"/>